<dbReference type="CDD" id="cd04433">
    <property type="entry name" value="AFD_class_I"/>
    <property type="match status" value="1"/>
</dbReference>
<evidence type="ECO:0000259" key="1">
    <source>
        <dbReference type="Pfam" id="PF00501"/>
    </source>
</evidence>
<dbReference type="InterPro" id="IPR000873">
    <property type="entry name" value="AMP-dep_synth/lig_dom"/>
</dbReference>
<dbReference type="InterPro" id="IPR042099">
    <property type="entry name" value="ANL_N_sf"/>
</dbReference>
<dbReference type="PANTHER" id="PTHR43767:SF1">
    <property type="entry name" value="NONRIBOSOMAL PEPTIDE SYNTHASE PES1 (EUROFUNG)-RELATED"/>
    <property type="match status" value="1"/>
</dbReference>
<name>A0ABS4VUW2_9PSEU</name>
<dbReference type="InterPro" id="IPR025110">
    <property type="entry name" value="AMP-bd_C"/>
</dbReference>
<sequence length="498" mass="52585">MGIRERLQELLREAPDDAEVVEFDLVWWTWGELRRVVGEVSRALDRAGIGPASRVGLVLENRPEHIAALVAVLATGRVVVTLSPLQPPARLASDIEGAGAAVVVGSPAALDGVAAAAADRGLVLELDRQGAVRVRAGIPATDVEHVPGTAIEMLTSGTTGPPKRVHISERQLDGSLTSSGQVRGERLLTRAVTISVTPMVHIGGMWRIVGALSAGRRIVLIPKFAVEPWASAVERHRPRAAGLVPAAIRSVLDAGVPAERLGSLKVITSGTTACPPELADRFYRTYGIRVLMTYGATEFAGAVAGWTYQLHQEWWETKAGSAGRPFGNSALRVTAADGVELGAEEEGHLEVRTEQSAAGAAEWVRTSDLARIDPDGFLWITGRADDAIVRGGFKIHPGVLVASLEGHPAVREAAVAGLPDERLGAVPVAAVELEPGADVDAAALVVELIAHCRAELAPYEVPAHVLVVDELPRTPSTKVSRVDLVDLVRARLAEPATA</sequence>
<dbReference type="Proteomes" id="UP001519295">
    <property type="component" value="Unassembled WGS sequence"/>
</dbReference>
<organism evidence="3 4">
    <name type="scientific">Pseudonocardia parietis</name>
    <dbReference type="NCBI Taxonomy" id="570936"/>
    <lineage>
        <taxon>Bacteria</taxon>
        <taxon>Bacillati</taxon>
        <taxon>Actinomycetota</taxon>
        <taxon>Actinomycetes</taxon>
        <taxon>Pseudonocardiales</taxon>
        <taxon>Pseudonocardiaceae</taxon>
        <taxon>Pseudonocardia</taxon>
    </lineage>
</organism>
<dbReference type="Pfam" id="PF13193">
    <property type="entry name" value="AMP-binding_C"/>
    <property type="match status" value="1"/>
</dbReference>
<proteinExistence type="predicted"/>
<feature type="domain" description="AMP-binding enzyme C-terminal" evidence="2">
    <location>
        <begin position="404"/>
        <end position="478"/>
    </location>
</feature>
<accession>A0ABS4VUW2</accession>
<dbReference type="Gene3D" id="3.30.300.30">
    <property type="match status" value="1"/>
</dbReference>
<evidence type="ECO:0000259" key="2">
    <source>
        <dbReference type="Pfam" id="PF13193"/>
    </source>
</evidence>
<dbReference type="Pfam" id="PF00501">
    <property type="entry name" value="AMP-binding"/>
    <property type="match status" value="1"/>
</dbReference>
<keyword evidence="4" id="KW-1185">Reference proteome</keyword>
<evidence type="ECO:0000313" key="4">
    <source>
        <dbReference type="Proteomes" id="UP001519295"/>
    </source>
</evidence>
<comment type="caution">
    <text evidence="3">The sequence shown here is derived from an EMBL/GenBank/DDBJ whole genome shotgun (WGS) entry which is preliminary data.</text>
</comment>
<dbReference type="InterPro" id="IPR045851">
    <property type="entry name" value="AMP-bd_C_sf"/>
</dbReference>
<dbReference type="RefSeq" id="WP_210027865.1">
    <property type="nucleotide sequence ID" value="NZ_JAGINU010000001.1"/>
</dbReference>
<dbReference type="EMBL" id="JAGINU010000001">
    <property type="protein sequence ID" value="MBP2367709.1"/>
    <property type="molecule type" value="Genomic_DNA"/>
</dbReference>
<dbReference type="SUPFAM" id="SSF56801">
    <property type="entry name" value="Acetyl-CoA synthetase-like"/>
    <property type="match status" value="1"/>
</dbReference>
<protein>
    <submittedName>
        <fullName evidence="3">Acyl-coenzyme A synthetase/AMP-(Fatty) acid ligase</fullName>
    </submittedName>
</protein>
<dbReference type="PANTHER" id="PTHR43767">
    <property type="entry name" value="LONG-CHAIN-FATTY-ACID--COA LIGASE"/>
    <property type="match status" value="1"/>
</dbReference>
<dbReference type="GO" id="GO:0016874">
    <property type="term" value="F:ligase activity"/>
    <property type="evidence" value="ECO:0007669"/>
    <property type="project" value="UniProtKB-KW"/>
</dbReference>
<feature type="domain" description="AMP-dependent synthetase/ligase" evidence="1">
    <location>
        <begin position="12"/>
        <end position="358"/>
    </location>
</feature>
<dbReference type="InterPro" id="IPR050237">
    <property type="entry name" value="ATP-dep_AMP-bd_enzyme"/>
</dbReference>
<dbReference type="Gene3D" id="3.40.50.12780">
    <property type="entry name" value="N-terminal domain of ligase-like"/>
    <property type="match status" value="1"/>
</dbReference>
<gene>
    <name evidence="3" type="ORF">JOF36_003405</name>
</gene>
<keyword evidence="3" id="KW-0436">Ligase</keyword>
<evidence type="ECO:0000313" key="3">
    <source>
        <dbReference type="EMBL" id="MBP2367709.1"/>
    </source>
</evidence>
<reference evidence="3 4" key="1">
    <citation type="submission" date="2021-03" db="EMBL/GenBank/DDBJ databases">
        <title>Sequencing the genomes of 1000 actinobacteria strains.</title>
        <authorList>
            <person name="Klenk H.-P."/>
        </authorList>
    </citation>
    <scope>NUCLEOTIDE SEQUENCE [LARGE SCALE GENOMIC DNA]</scope>
    <source>
        <strain evidence="3 4">DSM 45256</strain>
    </source>
</reference>